<dbReference type="PANTHER" id="PTHR16263:SF9">
    <property type="entry name" value="TETRATRICOPEPTIDE REPEAT PROTEIN 38"/>
    <property type="match status" value="1"/>
</dbReference>
<dbReference type="Proteomes" id="UP001295469">
    <property type="component" value="Chromosome C05"/>
</dbReference>
<dbReference type="EMBL" id="HG994369">
    <property type="protein sequence ID" value="CAF1928038.1"/>
    <property type="molecule type" value="Genomic_DNA"/>
</dbReference>
<sequence length="215" mass="24646">MNQEESYIQGMHAFPLLELGRMEEDAAASRKGYEINKKDAWAHHCVYLNAIGLLLRLDVRDALKGSIGDRLKLLADRLTDQENWYMSWHLVTLIVWGLAKVGESSKFEFILSKMNKKKQQVMQKGALELLGSDFNAFGYKVIGASDEQIDVFNEMWCQLLLKTGQSKNEVIRERIKVRDGVPFMWRLLEKSYTMVGDAEAESAGERAKKLESSYF</sequence>
<dbReference type="PANTHER" id="PTHR16263">
    <property type="entry name" value="TETRATRICOPEPTIDE REPEAT PROTEIN 38"/>
    <property type="match status" value="1"/>
</dbReference>
<accession>A0A816KUM7</accession>
<dbReference type="AlphaFoldDB" id="A0A816KUM7"/>
<dbReference type="InterPro" id="IPR033891">
    <property type="entry name" value="TTC38"/>
</dbReference>
<proteinExistence type="predicted"/>
<organism evidence="1">
    <name type="scientific">Brassica napus</name>
    <name type="common">Rape</name>
    <dbReference type="NCBI Taxonomy" id="3708"/>
    <lineage>
        <taxon>Eukaryota</taxon>
        <taxon>Viridiplantae</taxon>
        <taxon>Streptophyta</taxon>
        <taxon>Embryophyta</taxon>
        <taxon>Tracheophyta</taxon>
        <taxon>Spermatophyta</taxon>
        <taxon>Magnoliopsida</taxon>
        <taxon>eudicotyledons</taxon>
        <taxon>Gunneridae</taxon>
        <taxon>Pentapetalae</taxon>
        <taxon>rosids</taxon>
        <taxon>malvids</taxon>
        <taxon>Brassicales</taxon>
        <taxon>Brassicaceae</taxon>
        <taxon>Brassiceae</taxon>
        <taxon>Brassica</taxon>
    </lineage>
</organism>
<name>A0A816KUM7_BRANA</name>
<protein>
    <submittedName>
        <fullName evidence="1">(rape) hypothetical protein</fullName>
    </submittedName>
</protein>
<reference evidence="1" key="1">
    <citation type="submission" date="2021-01" db="EMBL/GenBank/DDBJ databases">
        <authorList>
            <consortium name="Genoscope - CEA"/>
            <person name="William W."/>
        </authorList>
    </citation>
    <scope>NUCLEOTIDE SEQUENCE</scope>
</reference>
<dbReference type="SMR" id="A0A816KUM7"/>
<evidence type="ECO:0000313" key="1">
    <source>
        <dbReference type="EMBL" id="CAF1928038.1"/>
    </source>
</evidence>
<gene>
    <name evidence="1" type="ORF">DARMORV10_C05P23600.1</name>
</gene>